<organism evidence="3 4">
    <name type="scientific">Parathielavia hyrcaniae</name>
    <dbReference type="NCBI Taxonomy" id="113614"/>
    <lineage>
        <taxon>Eukaryota</taxon>
        <taxon>Fungi</taxon>
        <taxon>Dikarya</taxon>
        <taxon>Ascomycota</taxon>
        <taxon>Pezizomycotina</taxon>
        <taxon>Sordariomycetes</taxon>
        <taxon>Sordariomycetidae</taxon>
        <taxon>Sordariales</taxon>
        <taxon>Chaetomiaceae</taxon>
        <taxon>Parathielavia</taxon>
    </lineage>
</organism>
<evidence type="ECO:0000313" key="4">
    <source>
        <dbReference type="Proteomes" id="UP001305647"/>
    </source>
</evidence>
<feature type="transmembrane region" description="Helical" evidence="2">
    <location>
        <begin position="1123"/>
        <end position="1145"/>
    </location>
</feature>
<keyword evidence="2" id="KW-1133">Transmembrane helix</keyword>
<dbReference type="InterPro" id="IPR021840">
    <property type="entry name" value="DUF3433"/>
</dbReference>
<keyword evidence="2" id="KW-0472">Membrane</keyword>
<feature type="compositionally biased region" description="Polar residues" evidence="1">
    <location>
        <begin position="160"/>
        <end position="177"/>
    </location>
</feature>
<feature type="transmembrane region" description="Helical" evidence="2">
    <location>
        <begin position="1189"/>
        <end position="1207"/>
    </location>
</feature>
<feature type="transmembrane region" description="Helical" evidence="2">
    <location>
        <begin position="952"/>
        <end position="971"/>
    </location>
</feature>
<reference evidence="3" key="2">
    <citation type="submission" date="2023-05" db="EMBL/GenBank/DDBJ databases">
        <authorList>
            <consortium name="Lawrence Berkeley National Laboratory"/>
            <person name="Steindorff A."/>
            <person name="Hensen N."/>
            <person name="Bonometti L."/>
            <person name="Westerberg I."/>
            <person name="Brannstrom I.O."/>
            <person name="Guillou S."/>
            <person name="Cros-Aarteil S."/>
            <person name="Calhoun S."/>
            <person name="Haridas S."/>
            <person name="Kuo A."/>
            <person name="Mondo S."/>
            <person name="Pangilinan J."/>
            <person name="Riley R."/>
            <person name="Labutti K."/>
            <person name="Andreopoulos B."/>
            <person name="Lipzen A."/>
            <person name="Chen C."/>
            <person name="Yanf M."/>
            <person name="Daum C."/>
            <person name="Ng V."/>
            <person name="Clum A."/>
            <person name="Ohm R."/>
            <person name="Martin F."/>
            <person name="Silar P."/>
            <person name="Natvig D."/>
            <person name="Lalanne C."/>
            <person name="Gautier V."/>
            <person name="Ament-Velasquez S.L."/>
            <person name="Kruys A."/>
            <person name="Hutchinson M.I."/>
            <person name="Powell A.J."/>
            <person name="Barry K."/>
            <person name="Miller A.N."/>
            <person name="Grigoriev I.V."/>
            <person name="Debuchy R."/>
            <person name="Gladieux P."/>
            <person name="Thoren M.H."/>
            <person name="Johannesson H."/>
        </authorList>
    </citation>
    <scope>NUCLEOTIDE SEQUENCE</scope>
    <source>
        <strain evidence="3">CBS 757.83</strain>
    </source>
</reference>
<comment type="caution">
    <text evidence="3">The sequence shown here is derived from an EMBL/GenBank/DDBJ whole genome shotgun (WGS) entry which is preliminary data.</text>
</comment>
<dbReference type="PANTHER" id="PTHR37544:SF3">
    <property type="entry name" value="SPRAY"/>
    <property type="match status" value="1"/>
</dbReference>
<feature type="region of interest" description="Disordered" evidence="1">
    <location>
        <begin position="1"/>
        <end position="47"/>
    </location>
</feature>
<feature type="region of interest" description="Disordered" evidence="1">
    <location>
        <begin position="348"/>
        <end position="381"/>
    </location>
</feature>
<dbReference type="Proteomes" id="UP001305647">
    <property type="component" value="Unassembled WGS sequence"/>
</dbReference>
<keyword evidence="2" id="KW-0812">Transmembrane</keyword>
<feature type="region of interest" description="Disordered" evidence="1">
    <location>
        <begin position="145"/>
        <end position="264"/>
    </location>
</feature>
<gene>
    <name evidence="3" type="ORF">N658DRAFT_488328</name>
</gene>
<dbReference type="Pfam" id="PF11915">
    <property type="entry name" value="DUF3433"/>
    <property type="match status" value="2"/>
</dbReference>
<evidence type="ECO:0000256" key="2">
    <source>
        <dbReference type="SAM" id="Phobius"/>
    </source>
</evidence>
<feature type="compositionally biased region" description="Low complexity" evidence="1">
    <location>
        <begin position="145"/>
        <end position="155"/>
    </location>
</feature>
<reference evidence="3" key="1">
    <citation type="journal article" date="2023" name="Mol. Phylogenet. Evol.">
        <title>Genome-scale phylogeny and comparative genomics of the fungal order Sordariales.</title>
        <authorList>
            <person name="Hensen N."/>
            <person name="Bonometti L."/>
            <person name="Westerberg I."/>
            <person name="Brannstrom I.O."/>
            <person name="Guillou S."/>
            <person name="Cros-Aarteil S."/>
            <person name="Calhoun S."/>
            <person name="Haridas S."/>
            <person name="Kuo A."/>
            <person name="Mondo S."/>
            <person name="Pangilinan J."/>
            <person name="Riley R."/>
            <person name="LaButti K."/>
            <person name="Andreopoulos B."/>
            <person name="Lipzen A."/>
            <person name="Chen C."/>
            <person name="Yan M."/>
            <person name="Daum C."/>
            <person name="Ng V."/>
            <person name="Clum A."/>
            <person name="Steindorff A."/>
            <person name="Ohm R.A."/>
            <person name="Martin F."/>
            <person name="Silar P."/>
            <person name="Natvig D.O."/>
            <person name="Lalanne C."/>
            <person name="Gautier V."/>
            <person name="Ament-Velasquez S.L."/>
            <person name="Kruys A."/>
            <person name="Hutchinson M.I."/>
            <person name="Powell A.J."/>
            <person name="Barry K."/>
            <person name="Miller A.N."/>
            <person name="Grigoriev I.V."/>
            <person name="Debuchy R."/>
            <person name="Gladieux P."/>
            <person name="Hiltunen Thoren M."/>
            <person name="Johannesson H."/>
        </authorList>
    </citation>
    <scope>NUCLEOTIDE SEQUENCE</scope>
    <source>
        <strain evidence="3">CBS 757.83</strain>
    </source>
</reference>
<evidence type="ECO:0008006" key="5">
    <source>
        <dbReference type="Google" id="ProtNLM"/>
    </source>
</evidence>
<name>A0AAN6PYV6_9PEZI</name>
<feature type="transmembrane region" description="Helical" evidence="2">
    <location>
        <begin position="1084"/>
        <end position="1103"/>
    </location>
</feature>
<feature type="transmembrane region" description="Helical" evidence="2">
    <location>
        <begin position="819"/>
        <end position="840"/>
    </location>
</feature>
<proteinExistence type="predicted"/>
<feature type="transmembrane region" description="Helical" evidence="2">
    <location>
        <begin position="57"/>
        <end position="77"/>
    </location>
</feature>
<feature type="compositionally biased region" description="Low complexity" evidence="1">
    <location>
        <begin position="228"/>
        <end position="264"/>
    </location>
</feature>
<sequence length="1338" mass="139990">MQQSFVQPRDDRAAYEYTVQATEDRHEGPAEDAPGGRESTVWRSESAPDYKPKPLRWPFISTVMVMLLVAIALVVVAEKQLPDSDFSATILGLHPNASQPEGLRFVRAAQEDAFTNTSAEATVDAASGGPAPPSALTTLVVTTATTQTQGSSATSEEANHPSQSSTAADPQHLTTQLASVPVASTSTPTSNPAESSTVTTTSPVVASPTTTSPVSTSSPSTPSPDPVKPSMSTTGLPSSPVSSTSSTVKSSTVTTSTISSSETGDSASIGLIDIVPGSVTITSTASGSISLASAASTASLPSGARVTTIVSVSRATDSITSTSTSLTTYTVSSDETTSFTTNTTYTTTRTTTVSDPTETPSSPFPTSQYATSASGNATEPTSITEQVPVIVTLTETVTTPTVLTTVLPTLSTVVSTVITEVVIPNPGEFTQTYYETIYPSNNPQLVTPPDPGPSVVTGTAVIKGTVEIVQTDGPVIVVVTVGPHQTEVVQAQVTTGVARFGGSEVTNVVVITPTLGTSEGMVTVVGGSPVTVVNTLGPVTATTVVDGVQRTVVETPPPQTIVRIDGGVTTTIMPGQLVTSTVVNTVGGTPVTRLVVTTPTGPPFEPITYTVVRDVGGTLVTEAITTTPTGAPGEVITLTEVDIVGGTPVTQLVVTTANGVGIQPVSYTVTTNVGGTPTVITVTPGPTTIVETIDGTAVTRVTTPPVTSFTTTVGGTPTTQVFVTTPTGTEPITITFVSTSGGTLSTFTSTFAPSTYVTTISGTLRTITSTPSPSTIISTVPLSTLTWTSTQSATNTANTRPTATVIPNTRVYRWTEADIFIGTFLPALLGVALIIPLRIIDLNAKLYQPYQALAKQHQQTKHNAVGSSSSSTGADTLLLQYTGLWGFITPVITLLQGHPVPFLTTLMVGCASLVVPLATEAVGLKLHGKCYLNTASAGCGPALGVSVAPARALVALLAVVVVVLVVVMVLVGRWATGLWANPWSLAGIASLARNEQVRIRREGEGGMRREVAGKVYGLGYFRNEGGREEYGIVLMDEEGMGLHRGGRDTESELMDDDEPGLMAKWGGGGSQQLPFMTLRYPWRISFVLLQVGVFIFVVYYHAYYRGGIRDNGRLWMFLNANTFGVRFVSAVVGVVIAFCWQAFFLSVSQMTPFYLLSVRTQPPDSSILYTPCTNPFSGIYSSVRRRQPFLLAVSLAAILSEFLPVILSNVPFNLAQTGTAATVCAVLACLFLGVMLAALAASFFVRYPPMPVDPRCVAGLLWYVSQSRMLENFEGVSRLGCGERELRVKEMGMRYFYGPLLSYGDGRRLGVECDGSGGGEDGMGYLGVRGVTRGRAEE</sequence>
<feature type="compositionally biased region" description="Low complexity" evidence="1">
    <location>
        <begin position="178"/>
        <end position="220"/>
    </location>
</feature>
<dbReference type="EMBL" id="MU863657">
    <property type="protein sequence ID" value="KAK4098615.1"/>
    <property type="molecule type" value="Genomic_DNA"/>
</dbReference>
<protein>
    <recommendedName>
        <fullName evidence="5">Zonadhesin</fullName>
    </recommendedName>
</protein>
<evidence type="ECO:0000256" key="1">
    <source>
        <dbReference type="SAM" id="MobiDB-lite"/>
    </source>
</evidence>
<feature type="compositionally biased region" description="Polar residues" evidence="1">
    <location>
        <begin position="368"/>
        <end position="381"/>
    </location>
</feature>
<dbReference type="PANTHER" id="PTHR37544">
    <property type="entry name" value="SPRAY-RELATED"/>
    <property type="match status" value="1"/>
</dbReference>
<feature type="transmembrane region" description="Helical" evidence="2">
    <location>
        <begin position="1219"/>
        <end position="1245"/>
    </location>
</feature>
<feature type="compositionally biased region" description="Low complexity" evidence="1">
    <location>
        <begin position="348"/>
        <end position="367"/>
    </location>
</feature>
<keyword evidence="4" id="KW-1185">Reference proteome</keyword>
<accession>A0AAN6PYV6</accession>
<evidence type="ECO:0000313" key="3">
    <source>
        <dbReference type="EMBL" id="KAK4098615.1"/>
    </source>
</evidence>